<reference evidence="3 4" key="1">
    <citation type="submission" date="2011-07" db="EMBL/GenBank/DDBJ databases">
        <title>The complete genome of chromosome of Emticicia oligotrophica DSM 17448.</title>
        <authorList>
            <consortium name="US DOE Joint Genome Institute (JGI-PGF)"/>
            <person name="Lucas S."/>
            <person name="Han J."/>
            <person name="Lapidus A."/>
            <person name="Bruce D."/>
            <person name="Goodwin L."/>
            <person name="Pitluck S."/>
            <person name="Peters L."/>
            <person name="Kyrpides N."/>
            <person name="Mavromatis K."/>
            <person name="Ivanova N."/>
            <person name="Ovchinnikova G."/>
            <person name="Teshima H."/>
            <person name="Detter J.C."/>
            <person name="Tapia R."/>
            <person name="Han C."/>
            <person name="Land M."/>
            <person name="Hauser L."/>
            <person name="Markowitz V."/>
            <person name="Cheng J.-F."/>
            <person name="Hugenholtz P."/>
            <person name="Woyke T."/>
            <person name="Wu D."/>
            <person name="Tindall B."/>
            <person name="Pomrenke H."/>
            <person name="Brambilla E."/>
            <person name="Klenk H.-P."/>
            <person name="Eisen J.A."/>
        </authorList>
    </citation>
    <scope>NUCLEOTIDE SEQUENCE [LARGE SCALE GENOMIC DNA]</scope>
    <source>
        <strain evidence="3 4">DSM 17448</strain>
    </source>
</reference>
<feature type="transmembrane region" description="Helical" evidence="1">
    <location>
        <begin position="282"/>
        <end position="300"/>
    </location>
</feature>
<accession>A0ABM5MX64</accession>
<evidence type="ECO:0000313" key="3">
    <source>
        <dbReference type="EMBL" id="AFK01708.1"/>
    </source>
</evidence>
<feature type="transmembrane region" description="Helical" evidence="1">
    <location>
        <begin position="106"/>
        <end position="124"/>
    </location>
</feature>
<dbReference type="PANTHER" id="PTHR43592">
    <property type="entry name" value="CAAX AMINO TERMINAL PROTEASE"/>
    <property type="match status" value="1"/>
</dbReference>
<feature type="transmembrane region" description="Helical" evidence="1">
    <location>
        <begin position="61"/>
        <end position="85"/>
    </location>
</feature>
<gene>
    <name evidence="3" type="ordered locus">Emtol_0554</name>
</gene>
<name>A0ABM5MX64_EMTOG</name>
<protein>
    <submittedName>
        <fullName evidence="3">Abortive infection protein</fullName>
    </submittedName>
</protein>
<evidence type="ECO:0000259" key="2">
    <source>
        <dbReference type="Pfam" id="PF02517"/>
    </source>
</evidence>
<sequence length="312" mass="34745">MKLSDSRENPAVSSLLIIIGLFLIGFLVVGSIVQILVMLAVGASLTDLMESAGDFSKLPNAWLGMILGQGLGSFIGFVGSAWLYWRIIEKKTWQALNFEKIPALPVFGMVVMIQMAFMGFNGWLQEINQAIVFPESLKGLEAILKGMEDKLAETTKFFTDFKSFGQFILAFLVIAVIAGVGEELIFRGLIMRKLLLGTRNHHVAIWVAAFIFAVIHFQFYGIIPRMMLGVLFGYFYYWTGNILVPIFAHIFNNGFAVTVMYLHNLGIVKTDLESMDDVPTSIIAFSLIATIGLMFLLKNYTSNRPSADNNQI</sequence>
<evidence type="ECO:0000313" key="4">
    <source>
        <dbReference type="Proteomes" id="UP000002875"/>
    </source>
</evidence>
<proteinExistence type="predicted"/>
<dbReference type="RefSeq" id="WP_015027411.1">
    <property type="nucleotide sequence ID" value="NC_018748.1"/>
</dbReference>
<keyword evidence="4" id="KW-1185">Reference proteome</keyword>
<organism evidence="3 4">
    <name type="scientific">Emticicia oligotrophica (strain DSM 17448 / CIP 109782 / MTCC 6937 / GPTSA100-15)</name>
    <dbReference type="NCBI Taxonomy" id="929562"/>
    <lineage>
        <taxon>Bacteria</taxon>
        <taxon>Pseudomonadati</taxon>
        <taxon>Bacteroidota</taxon>
        <taxon>Cytophagia</taxon>
        <taxon>Cytophagales</taxon>
        <taxon>Leadbetterellaceae</taxon>
        <taxon>Emticicia</taxon>
    </lineage>
</organism>
<feature type="transmembrane region" description="Helical" evidence="1">
    <location>
        <begin position="12"/>
        <end position="41"/>
    </location>
</feature>
<dbReference type="Proteomes" id="UP000002875">
    <property type="component" value="Chromosome"/>
</dbReference>
<feature type="transmembrane region" description="Helical" evidence="1">
    <location>
        <begin position="164"/>
        <end position="182"/>
    </location>
</feature>
<dbReference type="Pfam" id="PF02517">
    <property type="entry name" value="Rce1-like"/>
    <property type="match status" value="1"/>
</dbReference>
<keyword evidence="1" id="KW-0472">Membrane</keyword>
<feature type="transmembrane region" description="Helical" evidence="1">
    <location>
        <begin position="203"/>
        <end position="223"/>
    </location>
</feature>
<keyword evidence="1" id="KW-0812">Transmembrane</keyword>
<dbReference type="InterPro" id="IPR003675">
    <property type="entry name" value="Rce1/LyrA-like_dom"/>
</dbReference>
<keyword evidence="1" id="KW-1133">Transmembrane helix</keyword>
<feature type="transmembrane region" description="Helical" evidence="1">
    <location>
        <begin position="235"/>
        <end position="262"/>
    </location>
</feature>
<evidence type="ECO:0000256" key="1">
    <source>
        <dbReference type="SAM" id="Phobius"/>
    </source>
</evidence>
<dbReference type="EMBL" id="CP002961">
    <property type="protein sequence ID" value="AFK01708.1"/>
    <property type="molecule type" value="Genomic_DNA"/>
</dbReference>
<feature type="domain" description="CAAX prenyl protease 2/Lysostaphin resistance protein A-like" evidence="2">
    <location>
        <begin position="166"/>
        <end position="254"/>
    </location>
</feature>
<dbReference type="PANTHER" id="PTHR43592:SF15">
    <property type="entry name" value="CAAX AMINO TERMINAL PROTEASE FAMILY PROTEIN"/>
    <property type="match status" value="1"/>
</dbReference>